<sequence>MDNYSGGPDSMFAMAQWAGHGPKFWGSGFDVRSGSMGRTWTTILGVQIRCSQWLNGQDMDHYNSGGPDSMFAMARWAGHWRLFQESGFDSKSG</sequence>
<protein>
    <recommendedName>
        <fullName evidence="3">Fibrinogen C-terminal domain-containing protein</fullName>
    </recommendedName>
</protein>
<evidence type="ECO:0008006" key="3">
    <source>
        <dbReference type="Google" id="ProtNLM"/>
    </source>
</evidence>
<evidence type="ECO:0000313" key="1">
    <source>
        <dbReference type="EMBL" id="GFR80604.1"/>
    </source>
</evidence>
<organism evidence="1 2">
    <name type="scientific">Elysia marginata</name>
    <dbReference type="NCBI Taxonomy" id="1093978"/>
    <lineage>
        <taxon>Eukaryota</taxon>
        <taxon>Metazoa</taxon>
        <taxon>Spiralia</taxon>
        <taxon>Lophotrochozoa</taxon>
        <taxon>Mollusca</taxon>
        <taxon>Gastropoda</taxon>
        <taxon>Heterobranchia</taxon>
        <taxon>Euthyneura</taxon>
        <taxon>Panpulmonata</taxon>
        <taxon>Sacoglossa</taxon>
        <taxon>Placobranchoidea</taxon>
        <taxon>Plakobranchidae</taxon>
        <taxon>Elysia</taxon>
    </lineage>
</organism>
<keyword evidence="2" id="KW-1185">Reference proteome</keyword>
<proteinExistence type="predicted"/>
<name>A0AAV4G5Q8_9GAST</name>
<reference evidence="1 2" key="1">
    <citation type="journal article" date="2021" name="Elife">
        <title>Chloroplast acquisition without the gene transfer in kleptoplastic sea slugs, Plakobranchus ocellatus.</title>
        <authorList>
            <person name="Maeda T."/>
            <person name="Takahashi S."/>
            <person name="Yoshida T."/>
            <person name="Shimamura S."/>
            <person name="Takaki Y."/>
            <person name="Nagai Y."/>
            <person name="Toyoda A."/>
            <person name="Suzuki Y."/>
            <person name="Arimoto A."/>
            <person name="Ishii H."/>
            <person name="Satoh N."/>
            <person name="Nishiyama T."/>
            <person name="Hasebe M."/>
            <person name="Maruyama T."/>
            <person name="Minagawa J."/>
            <person name="Obokata J."/>
            <person name="Shigenobu S."/>
        </authorList>
    </citation>
    <scope>NUCLEOTIDE SEQUENCE [LARGE SCALE GENOMIC DNA]</scope>
</reference>
<dbReference type="Proteomes" id="UP000762676">
    <property type="component" value="Unassembled WGS sequence"/>
</dbReference>
<dbReference type="AlphaFoldDB" id="A0AAV4G5Q8"/>
<comment type="caution">
    <text evidence="1">The sequence shown here is derived from an EMBL/GenBank/DDBJ whole genome shotgun (WGS) entry which is preliminary data.</text>
</comment>
<gene>
    <name evidence="1" type="ORF">ElyMa_000585500</name>
</gene>
<evidence type="ECO:0000313" key="2">
    <source>
        <dbReference type="Proteomes" id="UP000762676"/>
    </source>
</evidence>
<dbReference type="EMBL" id="BMAT01001142">
    <property type="protein sequence ID" value="GFR80604.1"/>
    <property type="molecule type" value="Genomic_DNA"/>
</dbReference>
<accession>A0AAV4G5Q8</accession>